<evidence type="ECO:0000313" key="3">
    <source>
        <dbReference type="EMBL" id="KAI1711298.1"/>
    </source>
</evidence>
<feature type="compositionally biased region" description="Polar residues" evidence="2">
    <location>
        <begin position="184"/>
        <end position="195"/>
    </location>
</feature>
<dbReference type="EMBL" id="JAKKPZ010000022">
    <property type="protein sequence ID" value="KAI1711298.1"/>
    <property type="molecule type" value="Genomic_DNA"/>
</dbReference>
<feature type="coiled-coil region" evidence="1">
    <location>
        <begin position="83"/>
        <end position="114"/>
    </location>
</feature>
<dbReference type="AlphaFoldDB" id="A0AAD4N4F8"/>
<feature type="compositionally biased region" description="Low complexity" evidence="2">
    <location>
        <begin position="199"/>
        <end position="224"/>
    </location>
</feature>
<feature type="region of interest" description="Disordered" evidence="2">
    <location>
        <begin position="322"/>
        <end position="388"/>
    </location>
</feature>
<feature type="region of interest" description="Disordered" evidence="2">
    <location>
        <begin position="181"/>
        <end position="309"/>
    </location>
</feature>
<feature type="region of interest" description="Disordered" evidence="2">
    <location>
        <begin position="17"/>
        <end position="75"/>
    </location>
</feature>
<feature type="compositionally biased region" description="Basic and acidic residues" evidence="2">
    <location>
        <begin position="401"/>
        <end position="432"/>
    </location>
</feature>
<feature type="compositionally biased region" description="Basic and acidic residues" evidence="2">
    <location>
        <begin position="298"/>
        <end position="309"/>
    </location>
</feature>
<feature type="region of interest" description="Disordered" evidence="2">
    <location>
        <begin position="135"/>
        <end position="164"/>
    </location>
</feature>
<protein>
    <submittedName>
        <fullName evidence="3">Uncharacterized protein</fullName>
    </submittedName>
</protein>
<sequence length="577" mass="66061">MDFEELLAQAGSNAKKLNKKVKEADREMKHEERKKMERLAVQRKIEKEELKRKAPPKPQPPPKPKFVIPKKDQTKAEVDKEQLQRFLNRQDQAKRQMELQKKQEKEELIRLRMEAMGGKANKKIAKHFGKSPIELQMRYGRDSEQLDRLVKDKEREEEQQEKLNALYRTGAYKAKNNLLEKIPNGSSCRDSSNRAPQIPLSSKKISPNSSVPSSSKAFSSQPRPNLSKPIEKKRKIPEAEDFSLLMRKAEQNRSIDPTAAEDFFPDPPPTKQPKPSKQDELGVTAGRSLTYHTARAAAKKEREEREKREDLYRKEVLAKERVLANGGPITKPKPVASSLNSTKPSMDRSKLSATSSRITTSSASSKKDVRANNKPTVAPHTSNVRELAPVLNTPGKILRVDPELGAVREKRYLPGDIRYKPEPGKALPEKKVTNGRSHPDVSALAKQRKDVGKSVASPSKGVSEKMNGSRKPPQPEFKVPSSSKLPPKPKTEAELRAEIERRKREAKLLERELEERRVREEQRKAEISINKLKREEMRRFEQKKQLMMGRRARCVLLNILYLKYIQQQYPVIMVLNY</sequence>
<feature type="compositionally biased region" description="Polar residues" evidence="2">
    <location>
        <begin position="373"/>
        <end position="384"/>
    </location>
</feature>
<proteinExistence type="predicted"/>
<feature type="compositionally biased region" description="Basic and acidic residues" evidence="2">
    <location>
        <begin position="20"/>
        <end position="52"/>
    </location>
</feature>
<evidence type="ECO:0000256" key="2">
    <source>
        <dbReference type="SAM" id="MobiDB-lite"/>
    </source>
</evidence>
<comment type="caution">
    <text evidence="3">The sequence shown here is derived from an EMBL/GenBank/DDBJ whole genome shotgun (WGS) entry which is preliminary data.</text>
</comment>
<evidence type="ECO:0000313" key="4">
    <source>
        <dbReference type="Proteomes" id="UP001201812"/>
    </source>
</evidence>
<feature type="compositionally biased region" description="Low complexity" evidence="2">
    <location>
        <begin position="352"/>
        <end position="364"/>
    </location>
</feature>
<name>A0AAD4N4F8_9BILA</name>
<keyword evidence="1" id="KW-0175">Coiled coil</keyword>
<evidence type="ECO:0000256" key="1">
    <source>
        <dbReference type="SAM" id="Coils"/>
    </source>
</evidence>
<reference evidence="3" key="1">
    <citation type="submission" date="2022-01" db="EMBL/GenBank/DDBJ databases">
        <title>Genome Sequence Resource for Two Populations of Ditylenchus destructor, the Migratory Endoparasitic Phytonematode.</title>
        <authorList>
            <person name="Zhang H."/>
            <person name="Lin R."/>
            <person name="Xie B."/>
        </authorList>
    </citation>
    <scope>NUCLEOTIDE SEQUENCE</scope>
    <source>
        <strain evidence="3">BazhouSP</strain>
    </source>
</reference>
<accession>A0AAD4N4F8</accession>
<organism evidence="3 4">
    <name type="scientific">Ditylenchus destructor</name>
    <dbReference type="NCBI Taxonomy" id="166010"/>
    <lineage>
        <taxon>Eukaryota</taxon>
        <taxon>Metazoa</taxon>
        <taxon>Ecdysozoa</taxon>
        <taxon>Nematoda</taxon>
        <taxon>Chromadorea</taxon>
        <taxon>Rhabditida</taxon>
        <taxon>Tylenchina</taxon>
        <taxon>Tylenchomorpha</taxon>
        <taxon>Sphaerularioidea</taxon>
        <taxon>Anguinidae</taxon>
        <taxon>Anguininae</taxon>
        <taxon>Ditylenchus</taxon>
    </lineage>
</organism>
<feature type="region of interest" description="Disordered" evidence="2">
    <location>
        <begin position="401"/>
        <end position="494"/>
    </location>
</feature>
<dbReference type="Proteomes" id="UP001201812">
    <property type="component" value="Unassembled WGS sequence"/>
</dbReference>
<gene>
    <name evidence="3" type="ORF">DdX_10172</name>
</gene>
<keyword evidence="4" id="KW-1185">Reference proteome</keyword>
<feature type="compositionally biased region" description="Basic and acidic residues" evidence="2">
    <location>
        <begin position="139"/>
        <end position="156"/>
    </location>
</feature>